<comment type="caution">
    <text evidence="1">The sequence shown here is derived from an EMBL/GenBank/DDBJ whole genome shotgun (WGS) entry which is preliminary data.</text>
</comment>
<organism evidence="1 2">
    <name type="scientific">Irpex rosettiformis</name>
    <dbReference type="NCBI Taxonomy" id="378272"/>
    <lineage>
        <taxon>Eukaryota</taxon>
        <taxon>Fungi</taxon>
        <taxon>Dikarya</taxon>
        <taxon>Basidiomycota</taxon>
        <taxon>Agaricomycotina</taxon>
        <taxon>Agaricomycetes</taxon>
        <taxon>Polyporales</taxon>
        <taxon>Irpicaceae</taxon>
        <taxon>Irpex</taxon>
    </lineage>
</organism>
<dbReference type="EMBL" id="MU274925">
    <property type="protein sequence ID" value="KAI0086200.1"/>
    <property type="molecule type" value="Genomic_DNA"/>
</dbReference>
<evidence type="ECO:0000313" key="1">
    <source>
        <dbReference type="EMBL" id="KAI0086200.1"/>
    </source>
</evidence>
<reference evidence="1" key="1">
    <citation type="journal article" date="2021" name="Environ. Microbiol.">
        <title>Gene family expansions and transcriptome signatures uncover fungal adaptations to wood decay.</title>
        <authorList>
            <person name="Hage H."/>
            <person name="Miyauchi S."/>
            <person name="Viragh M."/>
            <person name="Drula E."/>
            <person name="Min B."/>
            <person name="Chaduli D."/>
            <person name="Navarro D."/>
            <person name="Favel A."/>
            <person name="Norest M."/>
            <person name="Lesage-Meessen L."/>
            <person name="Balint B."/>
            <person name="Merenyi Z."/>
            <person name="de Eugenio L."/>
            <person name="Morin E."/>
            <person name="Martinez A.T."/>
            <person name="Baldrian P."/>
            <person name="Stursova M."/>
            <person name="Martinez M.J."/>
            <person name="Novotny C."/>
            <person name="Magnuson J.K."/>
            <person name="Spatafora J.W."/>
            <person name="Maurice S."/>
            <person name="Pangilinan J."/>
            <person name="Andreopoulos W."/>
            <person name="LaButti K."/>
            <person name="Hundley H."/>
            <person name="Na H."/>
            <person name="Kuo A."/>
            <person name="Barry K."/>
            <person name="Lipzen A."/>
            <person name="Henrissat B."/>
            <person name="Riley R."/>
            <person name="Ahrendt S."/>
            <person name="Nagy L.G."/>
            <person name="Grigoriev I.V."/>
            <person name="Martin F."/>
            <person name="Rosso M.N."/>
        </authorList>
    </citation>
    <scope>NUCLEOTIDE SEQUENCE</scope>
    <source>
        <strain evidence="1">CBS 384.51</strain>
    </source>
</reference>
<accession>A0ACB8TW17</accession>
<sequence length="191" mass="21421">MVGAIFFGVREFAVSPMLVTTLETPQYKRRRLEIEGNVGSHPFGRLTWSEMRMTNLLDSSISGALTGGIIHSYNRGPAYFLSGASRVGVICAALQLGFNELRVQRVKFASRNAEKTRYPASPEPKPMEPKKSLFERFLRVLGGRTLSDEEYLEILKRKREGALRRIAELEEERSKASEQDSPPSPEASQTS</sequence>
<dbReference type="Proteomes" id="UP001055072">
    <property type="component" value="Unassembled WGS sequence"/>
</dbReference>
<evidence type="ECO:0000313" key="2">
    <source>
        <dbReference type="Proteomes" id="UP001055072"/>
    </source>
</evidence>
<keyword evidence="2" id="KW-1185">Reference proteome</keyword>
<protein>
    <submittedName>
        <fullName evidence="1">Uncharacterized protein</fullName>
    </submittedName>
</protein>
<proteinExistence type="predicted"/>
<gene>
    <name evidence="1" type="ORF">BDY19DRAFT_961833</name>
</gene>
<name>A0ACB8TW17_9APHY</name>